<dbReference type="PANTHER" id="PTHR21180">
    <property type="entry name" value="ENDONUCLEASE/EXONUCLEASE/PHOSPHATASE FAMILY DOMAIN-CONTAINING PROTEIN 1"/>
    <property type="match status" value="1"/>
</dbReference>
<protein>
    <recommendedName>
        <fullName evidence="2">Helix-hairpin-helix DNA-binding motif class 1 domain-containing protein</fullName>
    </recommendedName>
</protein>
<evidence type="ECO:0000259" key="2">
    <source>
        <dbReference type="SMART" id="SM00278"/>
    </source>
</evidence>
<keyword evidence="1" id="KW-0472">Membrane</keyword>
<feature type="domain" description="Helix-hairpin-helix DNA-binding motif class 1" evidence="2">
    <location>
        <begin position="167"/>
        <end position="186"/>
    </location>
</feature>
<dbReference type="Gene3D" id="1.10.150.310">
    <property type="entry name" value="Tex RuvX-like domain-like"/>
    <property type="match status" value="1"/>
</dbReference>
<gene>
    <name evidence="3" type="ORF">GCM10009808_07070</name>
</gene>
<dbReference type="InterPro" id="IPR051675">
    <property type="entry name" value="Endo/Exo/Phosphatase_dom_1"/>
</dbReference>
<name>A0ABN2HS19_9MICO</name>
<accession>A0ABN2HS19</accession>
<dbReference type="PANTHER" id="PTHR21180:SF32">
    <property type="entry name" value="ENDONUCLEASE_EXONUCLEASE_PHOSPHATASE FAMILY DOMAIN-CONTAINING PROTEIN 1"/>
    <property type="match status" value="1"/>
</dbReference>
<organism evidence="3 4">
    <name type="scientific">Microbacterium sediminicola</name>
    <dbReference type="NCBI Taxonomy" id="415210"/>
    <lineage>
        <taxon>Bacteria</taxon>
        <taxon>Bacillati</taxon>
        <taxon>Actinomycetota</taxon>
        <taxon>Actinomycetes</taxon>
        <taxon>Micrococcales</taxon>
        <taxon>Microbacteriaceae</taxon>
        <taxon>Microbacterium</taxon>
    </lineage>
</organism>
<dbReference type="SMART" id="SM00278">
    <property type="entry name" value="HhH1"/>
    <property type="match status" value="2"/>
</dbReference>
<keyword evidence="1" id="KW-1133">Transmembrane helix</keyword>
<dbReference type="Pfam" id="PF12836">
    <property type="entry name" value="HHH_3"/>
    <property type="match status" value="1"/>
</dbReference>
<keyword evidence="4" id="KW-1185">Reference proteome</keyword>
<dbReference type="InterPro" id="IPR003583">
    <property type="entry name" value="Hlx-hairpin-Hlx_DNA-bd_motif"/>
</dbReference>
<dbReference type="EMBL" id="BAAAPL010000001">
    <property type="protein sequence ID" value="GAA1692518.1"/>
    <property type="molecule type" value="Genomic_DNA"/>
</dbReference>
<dbReference type="SUPFAM" id="SSF47781">
    <property type="entry name" value="RuvA domain 2-like"/>
    <property type="match status" value="1"/>
</dbReference>
<reference evidence="3 4" key="1">
    <citation type="journal article" date="2019" name="Int. J. Syst. Evol. Microbiol.">
        <title>The Global Catalogue of Microorganisms (GCM) 10K type strain sequencing project: providing services to taxonomists for standard genome sequencing and annotation.</title>
        <authorList>
            <consortium name="The Broad Institute Genomics Platform"/>
            <consortium name="The Broad Institute Genome Sequencing Center for Infectious Disease"/>
            <person name="Wu L."/>
            <person name="Ma J."/>
        </authorList>
    </citation>
    <scope>NUCLEOTIDE SEQUENCE [LARGE SCALE GENOMIC DNA]</scope>
    <source>
        <strain evidence="3 4">JCM 15577</strain>
    </source>
</reference>
<feature type="domain" description="Helix-hairpin-helix DNA-binding motif class 1" evidence="2">
    <location>
        <begin position="137"/>
        <end position="156"/>
    </location>
</feature>
<keyword evidence="1" id="KW-0812">Transmembrane</keyword>
<dbReference type="NCBIfam" id="TIGR00426">
    <property type="entry name" value="competence protein ComEA helix-hairpin-helix repeat region"/>
    <property type="match status" value="1"/>
</dbReference>
<dbReference type="InterPro" id="IPR010994">
    <property type="entry name" value="RuvA_2-like"/>
</dbReference>
<evidence type="ECO:0000313" key="4">
    <source>
        <dbReference type="Proteomes" id="UP001501690"/>
    </source>
</evidence>
<dbReference type="Proteomes" id="UP001501690">
    <property type="component" value="Unassembled WGS sequence"/>
</dbReference>
<evidence type="ECO:0000313" key="3">
    <source>
        <dbReference type="EMBL" id="GAA1692518.1"/>
    </source>
</evidence>
<feature type="transmembrane region" description="Helical" evidence="1">
    <location>
        <begin position="12"/>
        <end position="33"/>
    </location>
</feature>
<sequence>MPADRSERRRWGTGAVVVLVLGALAVTVAIGVIRSASAPVETVVDATTVEIAEPSLYVHVSGAVTAPGLYLLPPGARVVDAVAAAGGFSEDADRAAVNLARSVSDGEQLVVLREGEVAGPQTGTGDGLVNLNTADIAALDTLPGIGPAIAQRIIDWREDNGRFTSVEDLLAVSGIGAKLLAGIRDMVGI</sequence>
<dbReference type="InterPro" id="IPR019554">
    <property type="entry name" value="Soluble_ligand-bd"/>
</dbReference>
<dbReference type="Pfam" id="PF10531">
    <property type="entry name" value="SLBB"/>
    <property type="match status" value="1"/>
</dbReference>
<dbReference type="RefSeq" id="WP_344069356.1">
    <property type="nucleotide sequence ID" value="NZ_BAAAPL010000001.1"/>
</dbReference>
<evidence type="ECO:0000256" key="1">
    <source>
        <dbReference type="SAM" id="Phobius"/>
    </source>
</evidence>
<dbReference type="InterPro" id="IPR004509">
    <property type="entry name" value="Competence_ComEA_HhH"/>
</dbReference>
<proteinExistence type="predicted"/>
<comment type="caution">
    <text evidence="3">The sequence shown here is derived from an EMBL/GenBank/DDBJ whole genome shotgun (WGS) entry which is preliminary data.</text>
</comment>
<dbReference type="Gene3D" id="3.10.560.10">
    <property type="entry name" value="Outer membrane lipoprotein wza domain like"/>
    <property type="match status" value="1"/>
</dbReference>